<accession>A0A7G4WI19</accession>
<reference evidence="6" key="1">
    <citation type="journal article" date="2020" name="Mol. Plant">
        <title>Functional analysis of RXLR effectors from the New Zealand kauri dieback pathogen Phytophthora agathidicida.</title>
        <authorList>
            <person name="Guo Y."/>
            <person name="Dupont P.Y."/>
            <person name="Mesarich C.H."/>
            <person name="Yang B."/>
            <person name="McDougal R.L."/>
            <person name="Panda P."/>
            <person name="Dijkwel P."/>
            <person name="Studholme D.J."/>
            <person name="Sambles C."/>
            <person name="Win J."/>
            <person name="Wang Y."/>
            <person name="Williams N.M."/>
            <person name="Bradshaw R.E."/>
        </authorList>
    </citation>
    <scope>NUCLEOTIDE SEQUENCE</scope>
    <source>
        <strain evidence="6">3770</strain>
    </source>
</reference>
<evidence type="ECO:0000256" key="1">
    <source>
        <dbReference type="ARBA" id="ARBA00004613"/>
    </source>
</evidence>
<comment type="similarity">
    <text evidence="2 5">Belongs to the RxLR effector family.</text>
</comment>
<organism evidence="6">
    <name type="scientific">Phytophthora agathidicida</name>
    <dbReference type="NCBI Taxonomy" id="1642459"/>
    <lineage>
        <taxon>Eukaryota</taxon>
        <taxon>Sar</taxon>
        <taxon>Stramenopiles</taxon>
        <taxon>Oomycota</taxon>
        <taxon>Peronosporomycetes</taxon>
        <taxon>Peronosporales</taxon>
        <taxon>Peronosporaceae</taxon>
        <taxon>Phytophthora</taxon>
    </lineage>
</organism>
<gene>
    <name evidence="6" type="primary">PaRXLR30</name>
</gene>
<feature type="signal peptide" evidence="5">
    <location>
        <begin position="1"/>
        <end position="22"/>
    </location>
</feature>
<evidence type="ECO:0000256" key="4">
    <source>
        <dbReference type="ARBA" id="ARBA00022729"/>
    </source>
</evidence>
<keyword evidence="3 5" id="KW-0964">Secreted</keyword>
<dbReference type="EMBL" id="MT503130">
    <property type="protein sequence ID" value="QMU24854.1"/>
    <property type="molecule type" value="Genomic_DNA"/>
</dbReference>
<evidence type="ECO:0000256" key="3">
    <source>
        <dbReference type="ARBA" id="ARBA00022525"/>
    </source>
</evidence>
<protein>
    <recommendedName>
        <fullName evidence="5">RxLR effector protein</fullName>
    </recommendedName>
</protein>
<dbReference type="InterPro" id="IPR031825">
    <property type="entry name" value="RXLR"/>
</dbReference>
<sequence>MRFLWVALLVASSFLVTGDAAAATTDTKLIIADQMNFPAKRALRTRAKQTGDDEERGFLDAITGSLPRLTDKQLVGLAKSGTPINKVFQDLHLNRGMENILDETNLRSFATYIRIFDPKNPDEILISTITKKYGEMDVARFIYKAKQVKGSEKLAGNLQATQFLKWIKAKQDPTKLWNTLELTYKRAYTELDQHVWVDFIHAYAYVISHPKKYAYVLS</sequence>
<comment type="domain">
    <text evidence="5">The RxLR-dEER motif acts to carry the protein into the host cell cytoplasm through binding to cell surface phosphatidylinositol-3-phosphate.</text>
</comment>
<keyword evidence="4 5" id="KW-0732">Signal</keyword>
<name>A0A7G4WI19_9STRA</name>
<feature type="chain" id="PRO_5044963659" description="RxLR effector protein" evidence="5">
    <location>
        <begin position="23"/>
        <end position="218"/>
    </location>
</feature>
<evidence type="ECO:0000256" key="2">
    <source>
        <dbReference type="ARBA" id="ARBA00010400"/>
    </source>
</evidence>
<evidence type="ECO:0000313" key="6">
    <source>
        <dbReference type="EMBL" id="QMU24854.1"/>
    </source>
</evidence>
<comment type="subcellular location">
    <subcellularLocation>
        <location evidence="1 5">Secreted</location>
    </subcellularLocation>
</comment>
<dbReference type="AlphaFoldDB" id="A0A7G4WI19"/>
<comment type="function">
    <text evidence="5">Effector that suppresses plant defense responses during pathogen infection.</text>
</comment>
<proteinExistence type="inferred from homology"/>
<dbReference type="Pfam" id="PF16810">
    <property type="entry name" value="RXLR"/>
    <property type="match status" value="1"/>
</dbReference>
<evidence type="ECO:0000256" key="5">
    <source>
        <dbReference type="RuleBase" id="RU367124"/>
    </source>
</evidence>